<dbReference type="EMBL" id="KZ502803">
    <property type="protein sequence ID" value="PKU72813.1"/>
    <property type="molecule type" value="Genomic_DNA"/>
</dbReference>
<evidence type="ECO:0000313" key="3">
    <source>
        <dbReference type="Proteomes" id="UP000233837"/>
    </source>
</evidence>
<dbReference type="Proteomes" id="UP000233837">
    <property type="component" value="Unassembled WGS sequence"/>
</dbReference>
<proteinExistence type="predicted"/>
<organism evidence="2 3">
    <name type="scientific">Dendrobium catenatum</name>
    <dbReference type="NCBI Taxonomy" id="906689"/>
    <lineage>
        <taxon>Eukaryota</taxon>
        <taxon>Viridiplantae</taxon>
        <taxon>Streptophyta</taxon>
        <taxon>Embryophyta</taxon>
        <taxon>Tracheophyta</taxon>
        <taxon>Spermatophyta</taxon>
        <taxon>Magnoliopsida</taxon>
        <taxon>Liliopsida</taxon>
        <taxon>Asparagales</taxon>
        <taxon>Orchidaceae</taxon>
        <taxon>Epidendroideae</taxon>
        <taxon>Malaxideae</taxon>
        <taxon>Dendrobiinae</taxon>
        <taxon>Dendrobium</taxon>
    </lineage>
</organism>
<feature type="compositionally biased region" description="Basic and acidic residues" evidence="1">
    <location>
        <begin position="12"/>
        <end position="27"/>
    </location>
</feature>
<keyword evidence="3" id="KW-1185">Reference proteome</keyword>
<feature type="compositionally biased region" description="Polar residues" evidence="1">
    <location>
        <begin position="1"/>
        <end position="10"/>
    </location>
</feature>
<protein>
    <submittedName>
        <fullName evidence="2">Uncharacterized protein</fullName>
    </submittedName>
</protein>
<gene>
    <name evidence="2" type="ORF">MA16_Dca017132</name>
</gene>
<name>A0A2I0WAW9_9ASPA</name>
<evidence type="ECO:0000313" key="2">
    <source>
        <dbReference type="EMBL" id="PKU72813.1"/>
    </source>
</evidence>
<dbReference type="AlphaFoldDB" id="A0A2I0WAW9"/>
<dbReference type="STRING" id="906689.A0A2I0WAW9"/>
<reference evidence="2 3" key="2">
    <citation type="journal article" date="2017" name="Nature">
        <title>The Apostasia genome and the evolution of orchids.</title>
        <authorList>
            <person name="Zhang G.Q."/>
            <person name="Liu K.W."/>
            <person name="Li Z."/>
            <person name="Lohaus R."/>
            <person name="Hsiao Y.Y."/>
            <person name="Niu S.C."/>
            <person name="Wang J.Y."/>
            <person name="Lin Y.C."/>
            <person name="Xu Q."/>
            <person name="Chen L.J."/>
            <person name="Yoshida K."/>
            <person name="Fujiwara S."/>
            <person name="Wang Z.W."/>
            <person name="Zhang Y.Q."/>
            <person name="Mitsuda N."/>
            <person name="Wang M."/>
            <person name="Liu G.H."/>
            <person name="Pecoraro L."/>
            <person name="Huang H.X."/>
            <person name="Xiao X.J."/>
            <person name="Lin M."/>
            <person name="Wu X.Y."/>
            <person name="Wu W.L."/>
            <person name="Chen Y.Y."/>
            <person name="Chang S.B."/>
            <person name="Sakamoto S."/>
            <person name="Ohme-Takagi M."/>
            <person name="Yagi M."/>
            <person name="Zeng S.J."/>
            <person name="Shen C.Y."/>
            <person name="Yeh C.M."/>
            <person name="Luo Y.B."/>
            <person name="Tsai W.C."/>
            <person name="Van de Peer Y."/>
            <person name="Liu Z.J."/>
        </authorList>
    </citation>
    <scope>NUCLEOTIDE SEQUENCE [LARGE SCALE GENOMIC DNA]</scope>
    <source>
        <tissue evidence="2">The whole plant</tissue>
    </source>
</reference>
<evidence type="ECO:0000256" key="1">
    <source>
        <dbReference type="SAM" id="MobiDB-lite"/>
    </source>
</evidence>
<accession>A0A2I0WAW9</accession>
<feature type="region of interest" description="Disordered" evidence="1">
    <location>
        <begin position="1"/>
        <end position="27"/>
    </location>
</feature>
<reference evidence="2 3" key="1">
    <citation type="journal article" date="2016" name="Sci. Rep.">
        <title>The Dendrobium catenatum Lindl. genome sequence provides insights into polysaccharide synthase, floral development and adaptive evolution.</title>
        <authorList>
            <person name="Zhang G.Q."/>
            <person name="Xu Q."/>
            <person name="Bian C."/>
            <person name="Tsai W.C."/>
            <person name="Yeh C.M."/>
            <person name="Liu K.W."/>
            <person name="Yoshida K."/>
            <person name="Zhang L.S."/>
            <person name="Chang S.B."/>
            <person name="Chen F."/>
            <person name="Shi Y."/>
            <person name="Su Y.Y."/>
            <person name="Zhang Y.Q."/>
            <person name="Chen L.J."/>
            <person name="Yin Y."/>
            <person name="Lin M."/>
            <person name="Huang H."/>
            <person name="Deng H."/>
            <person name="Wang Z.W."/>
            <person name="Zhu S.L."/>
            <person name="Zhao X."/>
            <person name="Deng C."/>
            <person name="Niu S.C."/>
            <person name="Huang J."/>
            <person name="Wang M."/>
            <person name="Liu G.H."/>
            <person name="Yang H.J."/>
            <person name="Xiao X.J."/>
            <person name="Hsiao Y.Y."/>
            <person name="Wu W.L."/>
            <person name="Chen Y.Y."/>
            <person name="Mitsuda N."/>
            <person name="Ohme-Takagi M."/>
            <person name="Luo Y.B."/>
            <person name="Van de Peer Y."/>
            <person name="Liu Z.J."/>
        </authorList>
    </citation>
    <scope>NUCLEOTIDE SEQUENCE [LARGE SCALE GENOMIC DNA]</scope>
    <source>
        <tissue evidence="2">The whole plant</tissue>
    </source>
</reference>
<sequence>MISTSSWMIKSSQEERESKGERERGSCEGEFAREFTKVSPKGSKRSWVLCLLQEEAKGVEFSTCFKRKQKKLGSLTASRGSKRSWVLCLSWVGGKEGASYGFDFQPTFARIGRVENKVANRCVTHGNLPNSLGQILKKAQKRYLMSLHSISHTGTDTQPGLPQGVAVGNLGQWANV</sequence>